<evidence type="ECO:0008006" key="3">
    <source>
        <dbReference type="Google" id="ProtNLM"/>
    </source>
</evidence>
<dbReference type="Proteomes" id="UP000199048">
    <property type="component" value="Unassembled WGS sequence"/>
</dbReference>
<reference evidence="2" key="1">
    <citation type="submission" date="2016-10" db="EMBL/GenBank/DDBJ databases">
        <authorList>
            <person name="Varghese N."/>
            <person name="Submissions S."/>
        </authorList>
    </citation>
    <scope>NUCLEOTIDE SEQUENCE [LARGE SCALE GENOMIC DNA]</scope>
    <source>
        <strain evidence="2">BL36</strain>
    </source>
</reference>
<proteinExistence type="predicted"/>
<keyword evidence="2" id="KW-1185">Reference proteome</keyword>
<protein>
    <recommendedName>
        <fullName evidence="3">DUF4865 domain-containing protein</fullName>
    </recommendedName>
</protein>
<dbReference type="InterPro" id="IPR032349">
    <property type="entry name" value="DUF4865"/>
</dbReference>
<dbReference type="Pfam" id="PF16157">
    <property type="entry name" value="DUF4865"/>
    <property type="match status" value="1"/>
</dbReference>
<dbReference type="OrthoDB" id="2065010at2"/>
<accession>A0A1I4F933</accession>
<evidence type="ECO:0000313" key="2">
    <source>
        <dbReference type="Proteomes" id="UP000199048"/>
    </source>
</evidence>
<dbReference type="STRING" id="582667.SAMN05192568_1001173"/>
<dbReference type="AlphaFoldDB" id="A0A1I4F933"/>
<name>A0A1I4F933_9HYPH</name>
<gene>
    <name evidence="1" type="ORF">SAMN05192568_1001173</name>
</gene>
<dbReference type="EMBL" id="FOTK01000001">
    <property type="protein sequence ID" value="SFL14478.1"/>
    <property type="molecule type" value="Genomic_DNA"/>
</dbReference>
<evidence type="ECO:0000313" key="1">
    <source>
        <dbReference type="EMBL" id="SFL14478.1"/>
    </source>
</evidence>
<dbReference type="RefSeq" id="WP_092036720.1">
    <property type="nucleotide sequence ID" value="NZ_FOTK01000001.1"/>
</dbReference>
<organism evidence="1 2">
    <name type="scientific">Methylobacterium pseudosasicola</name>
    <dbReference type="NCBI Taxonomy" id="582667"/>
    <lineage>
        <taxon>Bacteria</taxon>
        <taxon>Pseudomonadati</taxon>
        <taxon>Pseudomonadota</taxon>
        <taxon>Alphaproteobacteria</taxon>
        <taxon>Hyphomicrobiales</taxon>
        <taxon>Methylobacteriaceae</taxon>
        <taxon>Methylobacterium</taxon>
    </lineage>
</organism>
<sequence>MLVARYRHRLPADYPMDRIRARVAERAPAWDVIPGLVFKAVTVEERARGAAANAYSSLYLWRDAGAAAEFLIGPSFRAVIESFGRPQMETWLPLDVSLGAATTTLALSEETRLVGLDEDLGQLRETEQVRGRDIAGHPGVLATVVGLEPVTWRLTRFTLQADRGDARSGPEVAHLAAPGLAALRGL</sequence>